<accession>A0A371GXQ3</accession>
<dbReference type="PANTHER" id="PTHR33067">
    <property type="entry name" value="RNA-DIRECTED DNA POLYMERASE-RELATED"/>
    <property type="match status" value="1"/>
</dbReference>
<dbReference type="OrthoDB" id="1414696at2759"/>
<keyword evidence="2" id="KW-1185">Reference proteome</keyword>
<proteinExistence type="predicted"/>
<comment type="caution">
    <text evidence="1">The sequence shown here is derived from an EMBL/GenBank/DDBJ whole genome shotgun (WGS) entry which is preliminary data.</text>
</comment>
<dbReference type="PANTHER" id="PTHR33067:SF9">
    <property type="entry name" value="RNA-DIRECTED DNA POLYMERASE"/>
    <property type="match status" value="1"/>
</dbReference>
<sequence length="428" mass="48779">MTTINPGKLGSYDLEINKTFHRLIRSQRSSEITNSSLNNSVFAFDYANSAYFDYDIANFDSDFGICILKFSLDNMADNNTTLKELATLDVICQPWCQSYELKSRLIHLLPKFHDLAGIPCRITPHGIPEDYIMTNAFPFSLDRVSKDWLYLQSTLFNTWRDMEMRFLEKFLPTSRTTSIKKEICGIRQYNDETLWLMLIDKSMIDSVSGGVLMDKTPIITDLTSLVRQLAIGQHHTSPPARVYGICASIEHPTDTCPTLQEIELNSFTFPEGFGEVDGNKQHLLSTKCDCYNSGHANTYLLTNCSQMILDRSLLKQSSIQKVRSFELDEELLQTFRKVEINIPLLDAIKQILKYAKFFKELCTHKRKKLKGDVEIISECTFVDAMLDLGALINAMPLLVYRSLRFGDLEPTSVIIELVNRSIVIPLAS</sequence>
<feature type="non-terminal residue" evidence="1">
    <location>
        <position position="1"/>
    </location>
</feature>
<organism evidence="1 2">
    <name type="scientific">Mucuna pruriens</name>
    <name type="common">Velvet bean</name>
    <name type="synonym">Dolichos pruriens</name>
    <dbReference type="NCBI Taxonomy" id="157652"/>
    <lineage>
        <taxon>Eukaryota</taxon>
        <taxon>Viridiplantae</taxon>
        <taxon>Streptophyta</taxon>
        <taxon>Embryophyta</taxon>
        <taxon>Tracheophyta</taxon>
        <taxon>Spermatophyta</taxon>
        <taxon>Magnoliopsida</taxon>
        <taxon>eudicotyledons</taxon>
        <taxon>Gunneridae</taxon>
        <taxon>Pentapetalae</taxon>
        <taxon>rosids</taxon>
        <taxon>fabids</taxon>
        <taxon>Fabales</taxon>
        <taxon>Fabaceae</taxon>
        <taxon>Papilionoideae</taxon>
        <taxon>50 kb inversion clade</taxon>
        <taxon>NPAAA clade</taxon>
        <taxon>indigoferoid/millettioid clade</taxon>
        <taxon>Phaseoleae</taxon>
        <taxon>Mucuna</taxon>
    </lineage>
</organism>
<protein>
    <submittedName>
        <fullName evidence="1">Uncharacterized protein</fullName>
    </submittedName>
</protein>
<dbReference type="Proteomes" id="UP000257109">
    <property type="component" value="Unassembled WGS sequence"/>
</dbReference>
<reference evidence="1" key="1">
    <citation type="submission" date="2018-05" db="EMBL/GenBank/DDBJ databases">
        <title>Draft genome of Mucuna pruriens seed.</title>
        <authorList>
            <person name="Nnadi N.E."/>
            <person name="Vos R."/>
            <person name="Hasami M.H."/>
            <person name="Devisetty U.K."/>
            <person name="Aguiy J.C."/>
        </authorList>
    </citation>
    <scope>NUCLEOTIDE SEQUENCE [LARGE SCALE GENOMIC DNA]</scope>
    <source>
        <strain evidence="1">JCA_2017</strain>
    </source>
</reference>
<evidence type="ECO:0000313" key="1">
    <source>
        <dbReference type="EMBL" id="RDX95348.1"/>
    </source>
</evidence>
<dbReference type="AlphaFoldDB" id="A0A371GXQ3"/>
<name>A0A371GXQ3_MUCPR</name>
<evidence type="ECO:0000313" key="2">
    <source>
        <dbReference type="Proteomes" id="UP000257109"/>
    </source>
</evidence>
<dbReference type="EMBL" id="QJKJ01004152">
    <property type="protein sequence ID" value="RDX95348.1"/>
    <property type="molecule type" value="Genomic_DNA"/>
</dbReference>
<gene>
    <name evidence="1" type="ORF">CR513_22144</name>
</gene>